<keyword evidence="2" id="KW-0238">DNA-binding</keyword>
<gene>
    <name evidence="2" type="ORF">QE404_002745</name>
</gene>
<dbReference type="InterPro" id="IPR036390">
    <property type="entry name" value="WH_DNA-bd_sf"/>
</dbReference>
<keyword evidence="3" id="KW-1185">Reference proteome</keyword>
<protein>
    <submittedName>
        <fullName evidence="2">DNA-binding MarR family transcriptional regulator</fullName>
    </submittedName>
</protein>
<feature type="domain" description="HTH marR-type" evidence="1">
    <location>
        <begin position="73"/>
        <end position="174"/>
    </location>
</feature>
<dbReference type="SUPFAM" id="SSF46785">
    <property type="entry name" value="Winged helix' DNA-binding domain"/>
    <property type="match status" value="1"/>
</dbReference>
<dbReference type="InterPro" id="IPR000835">
    <property type="entry name" value="HTH_MarR-typ"/>
</dbReference>
<reference evidence="2 3" key="1">
    <citation type="submission" date="2023-07" db="EMBL/GenBank/DDBJ databases">
        <title>Functional and genomic diversity of the sorghum phyllosphere microbiome.</title>
        <authorList>
            <person name="Shade A."/>
        </authorList>
    </citation>
    <scope>NUCLEOTIDE SEQUENCE [LARGE SCALE GENOMIC DNA]</scope>
    <source>
        <strain evidence="2 3">SORGH_AS_1064</strain>
    </source>
</reference>
<dbReference type="EMBL" id="JAUTAL010000001">
    <property type="protein sequence ID" value="MDQ1097598.1"/>
    <property type="molecule type" value="Genomic_DNA"/>
</dbReference>
<evidence type="ECO:0000259" key="1">
    <source>
        <dbReference type="SMART" id="SM00347"/>
    </source>
</evidence>
<proteinExistence type="predicted"/>
<dbReference type="Gene3D" id="1.10.10.10">
    <property type="entry name" value="Winged helix-like DNA-binding domain superfamily/Winged helix DNA-binding domain"/>
    <property type="match status" value="1"/>
</dbReference>
<name>A0ABU0TKM1_9FLAO</name>
<dbReference type="GO" id="GO:0003677">
    <property type="term" value="F:DNA binding"/>
    <property type="evidence" value="ECO:0007669"/>
    <property type="project" value="UniProtKB-KW"/>
</dbReference>
<dbReference type="SMART" id="SM00347">
    <property type="entry name" value="HTH_MARR"/>
    <property type="match status" value="1"/>
</dbReference>
<sequence length="209" mass="24357">MNKTVELVNQWAAFEEKHPDGSIQDFFRYELIKEREKQPDNKFLGGVVPPKPDQMLAKIIDRLAKIYMLYAVDLLKTIDIGSFDEFLYLNNIYNTENPKKIDIINNNFNELSSGLLILDRLKKKNFIFEKADLNDKRSKIISLSAEGERKLKSCYELLDKVNQVIFKDMSTDDILLSIKLLKPVEIKFSGIAVSDKKVPFEEIYRRETE</sequence>
<dbReference type="RefSeq" id="WP_307451233.1">
    <property type="nucleotide sequence ID" value="NZ_JAUTAL010000001.1"/>
</dbReference>
<evidence type="ECO:0000313" key="3">
    <source>
        <dbReference type="Proteomes" id="UP001225072"/>
    </source>
</evidence>
<evidence type="ECO:0000313" key="2">
    <source>
        <dbReference type="EMBL" id="MDQ1097598.1"/>
    </source>
</evidence>
<comment type="caution">
    <text evidence="2">The sequence shown here is derived from an EMBL/GenBank/DDBJ whole genome shotgun (WGS) entry which is preliminary data.</text>
</comment>
<accession>A0ABU0TKM1</accession>
<organism evidence="2 3">
    <name type="scientific">Chryseobacterium camelliae</name>
    <dbReference type="NCBI Taxonomy" id="1265445"/>
    <lineage>
        <taxon>Bacteria</taxon>
        <taxon>Pseudomonadati</taxon>
        <taxon>Bacteroidota</taxon>
        <taxon>Flavobacteriia</taxon>
        <taxon>Flavobacteriales</taxon>
        <taxon>Weeksellaceae</taxon>
        <taxon>Chryseobacterium group</taxon>
        <taxon>Chryseobacterium</taxon>
    </lineage>
</organism>
<dbReference type="Proteomes" id="UP001225072">
    <property type="component" value="Unassembled WGS sequence"/>
</dbReference>
<dbReference type="InterPro" id="IPR036388">
    <property type="entry name" value="WH-like_DNA-bd_sf"/>
</dbReference>